<dbReference type="Proteomes" id="UP000230363">
    <property type="component" value="Unassembled WGS sequence"/>
</dbReference>
<dbReference type="AlphaFoldDB" id="A0A2M7Q7B1"/>
<evidence type="ECO:0000313" key="2">
    <source>
        <dbReference type="EMBL" id="PIY59327.1"/>
    </source>
</evidence>
<sequence length="282" mass="31850">MAFFVFANFSIICYSIYMGKRLIKQIIYGVGYLTVLFLILLVIYFIWLKAAPTCFDNKKNQNEAGVDCGGPCAACEIKTLSPLQSTWKNYFSINNKAVLSAQIRNSNSTYGANRFSYVFDIYNKTGAKIKTISGNSLIYASEIKYIFESTEINYSDIGEIKISFSDVQWLVDNKFLKPKTQIREKLVKIGDSGKGVEVSGYIVNGNPYPLRKVRFVGFLATSNNIKISVSKTELDNLKAFEERYFKIIFPKDIGLISLSASSELSFILADPNRTEIYIEALR</sequence>
<dbReference type="EMBL" id="PFKZ01000088">
    <property type="protein sequence ID" value="PIY59327.1"/>
    <property type="molecule type" value="Genomic_DNA"/>
</dbReference>
<gene>
    <name evidence="2" type="ORF">COY96_02460</name>
</gene>
<evidence type="ECO:0000313" key="3">
    <source>
        <dbReference type="Proteomes" id="UP000230363"/>
    </source>
</evidence>
<proteinExistence type="predicted"/>
<accession>A0A2M7Q7B1</accession>
<keyword evidence="1" id="KW-1133">Transmembrane helix</keyword>
<organism evidence="2 3">
    <name type="scientific">Candidatus Wolfebacteria bacterium CG_4_10_14_0_8_um_filter_37_11</name>
    <dbReference type="NCBI Taxonomy" id="1975062"/>
    <lineage>
        <taxon>Bacteria</taxon>
        <taxon>Candidatus Wolfeibacteriota</taxon>
    </lineage>
</organism>
<evidence type="ECO:0000256" key="1">
    <source>
        <dbReference type="SAM" id="Phobius"/>
    </source>
</evidence>
<feature type="transmembrane region" description="Helical" evidence="1">
    <location>
        <begin position="26"/>
        <end position="47"/>
    </location>
</feature>
<keyword evidence="1" id="KW-0472">Membrane</keyword>
<comment type="caution">
    <text evidence="2">The sequence shown here is derived from an EMBL/GenBank/DDBJ whole genome shotgun (WGS) entry which is preliminary data.</text>
</comment>
<name>A0A2M7Q7B1_9BACT</name>
<reference evidence="3" key="1">
    <citation type="submission" date="2017-09" db="EMBL/GenBank/DDBJ databases">
        <title>Depth-based differentiation of microbial function through sediment-hosted aquifers and enrichment of novel symbionts in the deep terrestrial subsurface.</title>
        <authorList>
            <person name="Probst A.J."/>
            <person name="Ladd B."/>
            <person name="Jarett J.K."/>
            <person name="Geller-Mcgrath D.E."/>
            <person name="Sieber C.M.K."/>
            <person name="Emerson J.B."/>
            <person name="Anantharaman K."/>
            <person name="Thomas B.C."/>
            <person name="Malmstrom R."/>
            <person name="Stieglmeier M."/>
            <person name="Klingl A."/>
            <person name="Woyke T."/>
            <person name="Ryan C.M."/>
            <person name="Banfield J.F."/>
        </authorList>
    </citation>
    <scope>NUCLEOTIDE SEQUENCE [LARGE SCALE GENOMIC DNA]</scope>
</reference>
<keyword evidence="1" id="KW-0812">Transmembrane</keyword>
<protein>
    <submittedName>
        <fullName evidence="2">Uncharacterized protein</fullName>
    </submittedName>
</protein>